<dbReference type="EMBL" id="SRLO01000001">
    <property type="protein sequence ID" value="TNN89630.1"/>
    <property type="molecule type" value="Genomic_DNA"/>
</dbReference>
<gene>
    <name evidence="1" type="ORF">EYF80_000233</name>
</gene>
<evidence type="ECO:0000313" key="2">
    <source>
        <dbReference type="Proteomes" id="UP000314294"/>
    </source>
</evidence>
<dbReference type="Proteomes" id="UP000314294">
    <property type="component" value="Unassembled WGS sequence"/>
</dbReference>
<keyword evidence="2" id="KW-1185">Reference proteome</keyword>
<proteinExistence type="predicted"/>
<sequence>MFPSWITGLSSFPIQVWLHVQGPKGRTTTIRNCVVRESPPPTPPLPLQAIWQGPQMPANCNLSSCTVSLTPASASASASASSGCHIVHHQLSGQYSQIAFTCREYFCLYLCYRFLTW</sequence>
<protein>
    <submittedName>
        <fullName evidence="1">Uncharacterized protein</fullName>
    </submittedName>
</protein>
<evidence type="ECO:0000313" key="1">
    <source>
        <dbReference type="EMBL" id="TNN89630.1"/>
    </source>
</evidence>
<organism evidence="1 2">
    <name type="scientific">Liparis tanakae</name>
    <name type="common">Tanaka's snailfish</name>
    <dbReference type="NCBI Taxonomy" id="230148"/>
    <lineage>
        <taxon>Eukaryota</taxon>
        <taxon>Metazoa</taxon>
        <taxon>Chordata</taxon>
        <taxon>Craniata</taxon>
        <taxon>Vertebrata</taxon>
        <taxon>Euteleostomi</taxon>
        <taxon>Actinopterygii</taxon>
        <taxon>Neopterygii</taxon>
        <taxon>Teleostei</taxon>
        <taxon>Neoteleostei</taxon>
        <taxon>Acanthomorphata</taxon>
        <taxon>Eupercaria</taxon>
        <taxon>Perciformes</taxon>
        <taxon>Cottioidei</taxon>
        <taxon>Cottales</taxon>
        <taxon>Liparidae</taxon>
        <taxon>Liparis</taxon>
    </lineage>
</organism>
<dbReference type="AlphaFoldDB" id="A0A4Z2JHH4"/>
<name>A0A4Z2JHH4_9TELE</name>
<comment type="caution">
    <text evidence="1">The sequence shown here is derived from an EMBL/GenBank/DDBJ whole genome shotgun (WGS) entry which is preliminary data.</text>
</comment>
<reference evidence="1 2" key="1">
    <citation type="submission" date="2019-03" db="EMBL/GenBank/DDBJ databases">
        <title>First draft genome of Liparis tanakae, snailfish: a comprehensive survey of snailfish specific genes.</title>
        <authorList>
            <person name="Kim W."/>
            <person name="Song I."/>
            <person name="Jeong J.-H."/>
            <person name="Kim D."/>
            <person name="Kim S."/>
            <person name="Ryu S."/>
            <person name="Song J.Y."/>
            <person name="Lee S.K."/>
        </authorList>
    </citation>
    <scope>NUCLEOTIDE SEQUENCE [LARGE SCALE GENOMIC DNA]</scope>
    <source>
        <tissue evidence="1">Muscle</tissue>
    </source>
</reference>
<accession>A0A4Z2JHH4</accession>